<evidence type="ECO:0007829" key="7">
    <source>
        <dbReference type="PeptideAtlas" id="G4S7A1"/>
    </source>
</evidence>
<sequence length="107" mass="11761">MNFHVILFATSIITVLVSTASCGKIKREVHSSGCPKNSVYKECTNFCPDKSCQNIQTVSSCFSLRCGPPACMCKEGHVYLDGNDKNKGCVSRETCNKLNKLRDAHVL</sequence>
<keyword evidence="5" id="KW-1185">Reference proteome</keyword>
<gene>
    <name evidence="4" type="ORF">CELE_F47G3.4</name>
    <name evidence="4 6" type="ORF">F47G3.4</name>
</gene>
<evidence type="ECO:0000313" key="5">
    <source>
        <dbReference type="Proteomes" id="UP000001940"/>
    </source>
</evidence>
<proteinExistence type="evidence at protein level"/>
<accession>G4S7A1</accession>
<keyword evidence="2" id="KW-0732">Signal</keyword>
<evidence type="ECO:0000313" key="4">
    <source>
        <dbReference type="EMBL" id="CCD67199.2"/>
    </source>
</evidence>
<evidence type="ECO:0000313" key="6">
    <source>
        <dbReference type="WormBase" id="F47G3.4"/>
    </source>
</evidence>
<dbReference type="EMBL" id="BX284606">
    <property type="protein sequence ID" value="CCD67199.2"/>
    <property type="molecule type" value="Genomic_DNA"/>
</dbReference>
<protein>
    <submittedName>
        <fullName evidence="4">TIL domain-containing protein</fullName>
    </submittedName>
</protein>
<dbReference type="SUPFAM" id="SSF57567">
    <property type="entry name" value="Serine protease inhibitors"/>
    <property type="match status" value="1"/>
</dbReference>
<dbReference type="InterPro" id="IPR036084">
    <property type="entry name" value="Ser_inhib-like_sf"/>
</dbReference>
<dbReference type="AGR" id="WB:WBGene00194641"/>
<dbReference type="WormBase" id="F47G3.4">
    <property type="protein sequence ID" value="CE51344"/>
    <property type="gene ID" value="WBGene00194641"/>
</dbReference>
<evidence type="ECO:0000256" key="2">
    <source>
        <dbReference type="SAM" id="SignalP"/>
    </source>
</evidence>
<dbReference type="CTD" id="13219566"/>
<dbReference type="FunCoup" id="G4S7A1">
    <property type="interactions" value="2"/>
</dbReference>
<feature type="signal peptide" evidence="2">
    <location>
        <begin position="1"/>
        <end position="22"/>
    </location>
</feature>
<dbReference type="Pfam" id="PF01826">
    <property type="entry name" value="TIL"/>
    <property type="match status" value="1"/>
</dbReference>
<dbReference type="RefSeq" id="NP_001256994.2">
    <property type="nucleotide sequence ID" value="NM_001270065.2"/>
</dbReference>
<dbReference type="GO" id="GO:0004867">
    <property type="term" value="F:serine-type endopeptidase inhibitor activity"/>
    <property type="evidence" value="ECO:0007669"/>
    <property type="project" value="UniProtKB-KW"/>
</dbReference>
<reference evidence="4 5" key="1">
    <citation type="journal article" date="1998" name="Science">
        <title>Genome sequence of the nematode C. elegans: a platform for investigating biology.</title>
        <authorList>
            <consortium name="The C. elegans sequencing consortium"/>
            <person name="Sulson J.E."/>
            <person name="Waterston R."/>
        </authorList>
    </citation>
    <scope>NUCLEOTIDE SEQUENCE [LARGE SCALE GENOMIC DNA]</scope>
    <source>
        <strain evidence="4 5">Bristol N2</strain>
    </source>
</reference>
<organism evidence="4 5">
    <name type="scientific">Caenorhabditis elegans</name>
    <dbReference type="NCBI Taxonomy" id="6239"/>
    <lineage>
        <taxon>Eukaryota</taxon>
        <taxon>Metazoa</taxon>
        <taxon>Ecdysozoa</taxon>
        <taxon>Nematoda</taxon>
        <taxon>Chromadorea</taxon>
        <taxon>Rhabditida</taxon>
        <taxon>Rhabditina</taxon>
        <taxon>Rhabditomorpha</taxon>
        <taxon>Rhabditoidea</taxon>
        <taxon>Rhabditidae</taxon>
        <taxon>Peloderinae</taxon>
        <taxon>Caenorhabditis</taxon>
    </lineage>
</organism>
<name>G4S7A1_CAEEL</name>
<dbReference type="eggNOG" id="ENOG502TIIN">
    <property type="taxonomic scope" value="Eukaryota"/>
</dbReference>
<evidence type="ECO:0000259" key="3">
    <source>
        <dbReference type="Pfam" id="PF01826"/>
    </source>
</evidence>
<dbReference type="GeneID" id="13219566"/>
<dbReference type="KEGG" id="cel:CELE_F47G3.4"/>
<feature type="chain" id="PRO_5007311745" evidence="2">
    <location>
        <begin position="23"/>
        <end position="107"/>
    </location>
</feature>
<dbReference type="PaxDb" id="6239-F47G3.4"/>
<dbReference type="InParanoid" id="G4S7A1"/>
<dbReference type="Proteomes" id="UP000001940">
    <property type="component" value="Chromosome X"/>
</dbReference>
<dbReference type="Bgee" id="WBGene00194641">
    <property type="expression patterns" value="Expressed in adult organism and 2 other cell types or tissues"/>
</dbReference>
<keyword evidence="7" id="KW-1267">Proteomics identification</keyword>
<dbReference type="HOGENOM" id="CLU_1564305_0_0_1"/>
<feature type="domain" description="TIL" evidence="3">
    <location>
        <begin position="34"/>
        <end position="95"/>
    </location>
</feature>
<dbReference type="AlphaFoldDB" id="G4S7A1"/>
<keyword evidence="1" id="KW-0646">Protease inhibitor</keyword>
<dbReference type="Gene3D" id="2.10.25.10">
    <property type="entry name" value="Laminin"/>
    <property type="match status" value="1"/>
</dbReference>
<evidence type="ECO:0000256" key="1">
    <source>
        <dbReference type="ARBA" id="ARBA00022900"/>
    </source>
</evidence>
<dbReference type="CDD" id="cd19941">
    <property type="entry name" value="TIL"/>
    <property type="match status" value="1"/>
</dbReference>
<dbReference type="OrthoDB" id="5788516at2759"/>
<dbReference type="PeptideAtlas" id="G4S7A1"/>
<dbReference type="InterPro" id="IPR002919">
    <property type="entry name" value="TIL_dom"/>
</dbReference>
<keyword evidence="1" id="KW-0722">Serine protease inhibitor</keyword>